<accession>A0A6P7SSS1</accession>
<keyword evidence="5" id="KW-0812">Transmembrane</keyword>
<evidence type="ECO:0000313" key="9">
    <source>
        <dbReference type="Proteomes" id="UP000515154"/>
    </source>
</evidence>
<dbReference type="GO" id="GO:0004252">
    <property type="term" value="F:serine-type endopeptidase activity"/>
    <property type="evidence" value="ECO:0007669"/>
    <property type="project" value="InterPro"/>
</dbReference>
<sequence>MAASRLGSLCSLNLLKVSCFQQVWHSAPLYRTTLTHLPRQSQWRTPLRKFHQRSRRRDDIVEQKNGYPTYRDLLKPLGFTIMFSGACFAGSMVWQYEMTRLKAKKIISNWISNEGRDVFYPKSHSFRSHVNMWWNSLSDGQKYVVSIIGANVLVFLAWRLPSAQPTLMKYFCSNPNSAAPCWSMLLSAFSQYNFMHLFTNMYVLWSFSNVALNLFGKEQFLAFYLSSATVASLLSYCVKITRCQFTPSVGASGALMAVLGAVCLTYPNAQLSIAFIGDIIPHSFSASAVLKVIIAFDTVGVLAGWKFFDHAAHLGGMLFGLWYVTYGRKLIWEQRESVQKWWHHIRGDP</sequence>
<dbReference type="GO" id="GO:0016020">
    <property type="term" value="C:membrane"/>
    <property type="evidence" value="ECO:0007669"/>
    <property type="project" value="UniProtKB-SubCell"/>
</dbReference>
<dbReference type="EC" id="3.4.21.105" evidence="4"/>
<comment type="catalytic activity">
    <reaction evidence="1">
        <text>Cleaves type-1 transmembrane domains using a catalytic dyad composed of serine and histidine that are contributed by different transmembrane domains.</text>
        <dbReference type="EC" id="3.4.21.105"/>
    </reaction>
</comment>
<dbReference type="GO" id="GO:0006465">
    <property type="term" value="P:signal peptide processing"/>
    <property type="evidence" value="ECO:0007669"/>
    <property type="project" value="TreeGrafter"/>
</dbReference>
<dbReference type="SUPFAM" id="SSF144091">
    <property type="entry name" value="Rhomboid-like"/>
    <property type="match status" value="1"/>
</dbReference>
<proteinExistence type="inferred from homology"/>
<gene>
    <name evidence="10" type="primary">LOC115216165</name>
</gene>
<keyword evidence="6" id="KW-0378">Hydrolase</keyword>
<dbReference type="FunFam" id="1.20.1540.10:FF:000012">
    <property type="entry name" value="Rhomboid family protein"/>
    <property type="match status" value="1"/>
</dbReference>
<dbReference type="PANTHER" id="PTHR43731">
    <property type="entry name" value="RHOMBOID PROTEASE"/>
    <property type="match status" value="1"/>
</dbReference>
<keyword evidence="7" id="KW-1133">Transmembrane helix</keyword>
<organism evidence="9 10">
    <name type="scientific">Octopus sinensis</name>
    <name type="common">East Asian common octopus</name>
    <dbReference type="NCBI Taxonomy" id="2607531"/>
    <lineage>
        <taxon>Eukaryota</taxon>
        <taxon>Metazoa</taxon>
        <taxon>Spiralia</taxon>
        <taxon>Lophotrochozoa</taxon>
        <taxon>Mollusca</taxon>
        <taxon>Cephalopoda</taxon>
        <taxon>Coleoidea</taxon>
        <taxon>Octopodiformes</taxon>
        <taxon>Octopoda</taxon>
        <taxon>Incirrata</taxon>
        <taxon>Octopodidae</taxon>
        <taxon>Octopus</taxon>
    </lineage>
</organism>
<keyword evidence="8" id="KW-0472">Membrane</keyword>
<dbReference type="Proteomes" id="UP000515154">
    <property type="component" value="Linkage group LG10"/>
</dbReference>
<evidence type="ECO:0000256" key="3">
    <source>
        <dbReference type="ARBA" id="ARBA00009045"/>
    </source>
</evidence>
<protein>
    <recommendedName>
        <fullName evidence="4">rhomboid protease</fullName>
        <ecNumber evidence="4">3.4.21.105</ecNumber>
    </recommendedName>
</protein>
<dbReference type="InterPro" id="IPR035952">
    <property type="entry name" value="Rhomboid-like_sf"/>
</dbReference>
<evidence type="ECO:0000256" key="7">
    <source>
        <dbReference type="ARBA" id="ARBA00022989"/>
    </source>
</evidence>
<dbReference type="Gene3D" id="1.20.1540.10">
    <property type="entry name" value="Rhomboid-like"/>
    <property type="match status" value="1"/>
</dbReference>
<evidence type="ECO:0000313" key="10">
    <source>
        <dbReference type="RefSeq" id="XP_029641223.1"/>
    </source>
</evidence>
<evidence type="ECO:0000256" key="4">
    <source>
        <dbReference type="ARBA" id="ARBA00013039"/>
    </source>
</evidence>
<keyword evidence="9" id="KW-1185">Reference proteome</keyword>
<comment type="similarity">
    <text evidence="3">Belongs to the peptidase S54 family.</text>
</comment>
<evidence type="ECO:0000256" key="2">
    <source>
        <dbReference type="ARBA" id="ARBA00004141"/>
    </source>
</evidence>
<dbReference type="Pfam" id="PF01694">
    <property type="entry name" value="Rhomboid"/>
    <property type="match status" value="1"/>
</dbReference>
<evidence type="ECO:0000256" key="5">
    <source>
        <dbReference type="ARBA" id="ARBA00022692"/>
    </source>
</evidence>
<comment type="subcellular location">
    <subcellularLocation>
        <location evidence="2">Membrane</location>
        <topology evidence="2">Multi-pass membrane protein</topology>
    </subcellularLocation>
</comment>
<reference evidence="10" key="1">
    <citation type="submission" date="2025-08" db="UniProtKB">
        <authorList>
            <consortium name="RefSeq"/>
        </authorList>
    </citation>
    <scope>IDENTIFICATION</scope>
</reference>
<dbReference type="InterPro" id="IPR022764">
    <property type="entry name" value="Peptidase_S54_rhomboid_dom"/>
</dbReference>
<dbReference type="PANTHER" id="PTHR43731:SF14">
    <property type="entry name" value="PRESENILIN-ASSOCIATED RHOMBOID-LIKE PROTEIN, MITOCHONDRIAL"/>
    <property type="match status" value="1"/>
</dbReference>
<name>A0A6P7SSS1_9MOLL</name>
<dbReference type="AlphaFoldDB" id="A0A6P7SSS1"/>
<evidence type="ECO:0000256" key="8">
    <source>
        <dbReference type="ARBA" id="ARBA00023136"/>
    </source>
</evidence>
<dbReference type="InterPro" id="IPR050925">
    <property type="entry name" value="Rhomboid_protease_S54"/>
</dbReference>
<dbReference type="KEGG" id="osn:115216165"/>
<evidence type="ECO:0000256" key="6">
    <source>
        <dbReference type="ARBA" id="ARBA00022801"/>
    </source>
</evidence>
<evidence type="ECO:0000256" key="1">
    <source>
        <dbReference type="ARBA" id="ARBA00000156"/>
    </source>
</evidence>
<dbReference type="RefSeq" id="XP_029641223.1">
    <property type="nucleotide sequence ID" value="XM_029785363.2"/>
</dbReference>